<evidence type="ECO:0000313" key="1">
    <source>
        <dbReference type="EMBL" id="KAK1737144.1"/>
    </source>
</evidence>
<protein>
    <recommendedName>
        <fullName evidence="3">Gamma-glutamylcyclotransferase</fullName>
    </recommendedName>
</protein>
<dbReference type="Proteomes" id="UP001224775">
    <property type="component" value="Unassembled WGS sequence"/>
</dbReference>
<gene>
    <name evidence="1" type="ORF">QTG54_012011</name>
</gene>
<dbReference type="EMBL" id="JATAAI010000026">
    <property type="protein sequence ID" value="KAK1737144.1"/>
    <property type="molecule type" value="Genomic_DNA"/>
</dbReference>
<comment type="caution">
    <text evidence="1">The sequence shown here is derived from an EMBL/GenBank/DDBJ whole genome shotgun (WGS) entry which is preliminary data.</text>
</comment>
<dbReference type="AlphaFoldDB" id="A0AAD9D8X3"/>
<proteinExistence type="predicted"/>
<name>A0AAD9D8X3_9STRA</name>
<sequence>MKHFIFGYGSLICPQSRSVTAPTLKSIAEPVIINHIERIWSARVLKGNSLILDKNREHIRGWTPMGIRKRQGASCNGVLIHVDDEELERFDIREEGYKRHRIDLIDVYPHCESKGCNSVTDDLVLNAVRCPECNIVFEKAHKKRSANDVDESDIAVWVYIQIEESKPNPSFPITQSYVDIIIRGCLTVSKEFARKFLQTTHGWWNDGELDGIRRNTNDEGARQHHTWVDDRQSPMYVRADSDFSIEHGDAIDRLIEEHHPHALEKRVISM</sequence>
<accession>A0AAD9D8X3</accession>
<organism evidence="1 2">
    <name type="scientific">Skeletonema marinoi</name>
    <dbReference type="NCBI Taxonomy" id="267567"/>
    <lineage>
        <taxon>Eukaryota</taxon>
        <taxon>Sar</taxon>
        <taxon>Stramenopiles</taxon>
        <taxon>Ochrophyta</taxon>
        <taxon>Bacillariophyta</taxon>
        <taxon>Coscinodiscophyceae</taxon>
        <taxon>Thalassiosirophycidae</taxon>
        <taxon>Thalassiosirales</taxon>
        <taxon>Skeletonemataceae</taxon>
        <taxon>Skeletonema</taxon>
        <taxon>Skeletonema marinoi-dohrnii complex</taxon>
    </lineage>
</organism>
<dbReference type="InterPro" id="IPR013024">
    <property type="entry name" value="GGCT-like"/>
</dbReference>
<evidence type="ECO:0008006" key="3">
    <source>
        <dbReference type="Google" id="ProtNLM"/>
    </source>
</evidence>
<reference evidence="1" key="1">
    <citation type="submission" date="2023-06" db="EMBL/GenBank/DDBJ databases">
        <title>Survivors Of The Sea: Transcriptome response of Skeletonema marinoi to long-term dormancy.</title>
        <authorList>
            <person name="Pinder M.I.M."/>
            <person name="Kourtchenko O."/>
            <person name="Robertson E.K."/>
            <person name="Larsson T."/>
            <person name="Maumus F."/>
            <person name="Osuna-Cruz C.M."/>
            <person name="Vancaester E."/>
            <person name="Stenow R."/>
            <person name="Vandepoele K."/>
            <person name="Ploug H."/>
            <person name="Bruchert V."/>
            <person name="Godhe A."/>
            <person name="Topel M."/>
        </authorList>
    </citation>
    <scope>NUCLEOTIDE SEQUENCE</scope>
    <source>
        <strain evidence="1">R05AC</strain>
    </source>
</reference>
<dbReference type="CDD" id="cd06661">
    <property type="entry name" value="GGCT_like"/>
    <property type="match status" value="1"/>
</dbReference>
<dbReference type="Gene3D" id="3.10.490.10">
    <property type="entry name" value="Gamma-glutamyl cyclotransferase-like"/>
    <property type="match status" value="1"/>
</dbReference>
<evidence type="ECO:0000313" key="2">
    <source>
        <dbReference type="Proteomes" id="UP001224775"/>
    </source>
</evidence>
<dbReference type="InterPro" id="IPR036568">
    <property type="entry name" value="GGCT-like_sf"/>
</dbReference>
<keyword evidence="2" id="KW-1185">Reference proteome</keyword>
<dbReference type="SUPFAM" id="SSF110857">
    <property type="entry name" value="Gamma-glutamyl cyclotransferase-like"/>
    <property type="match status" value="1"/>
</dbReference>